<sequence length="76" mass="8999">MWIHLMFIILIVLSLGCTLWFIKWEKESETIYAASSSLLAVIKLLPRRIQKIIFITMFSLITICITTLYINFIVYR</sequence>
<proteinExistence type="predicted"/>
<name>A0A0M0LJQ6_9BACL</name>
<evidence type="ECO:0000256" key="1">
    <source>
        <dbReference type="SAM" id="Phobius"/>
    </source>
</evidence>
<gene>
    <name evidence="2" type="ORF">AMD00_01920</name>
</gene>
<feature type="transmembrane region" description="Helical" evidence="1">
    <location>
        <begin position="52"/>
        <end position="75"/>
    </location>
</feature>
<organism evidence="2 3">
    <name type="scientific">Viridibacillus arvi</name>
    <dbReference type="NCBI Taxonomy" id="263475"/>
    <lineage>
        <taxon>Bacteria</taxon>
        <taxon>Bacillati</taxon>
        <taxon>Bacillota</taxon>
        <taxon>Bacilli</taxon>
        <taxon>Bacillales</taxon>
        <taxon>Caryophanaceae</taxon>
        <taxon>Viridibacillus</taxon>
    </lineage>
</organism>
<dbReference type="Proteomes" id="UP000036867">
    <property type="component" value="Unassembled WGS sequence"/>
</dbReference>
<keyword evidence="1" id="KW-0812">Transmembrane</keyword>
<feature type="transmembrane region" description="Helical" evidence="1">
    <location>
        <begin position="5"/>
        <end position="24"/>
    </location>
</feature>
<reference evidence="3" key="1">
    <citation type="submission" date="2015-08" db="EMBL/GenBank/DDBJ databases">
        <title>Fjat-10028 dsm 16317.</title>
        <authorList>
            <person name="Liu B."/>
            <person name="Wang J."/>
            <person name="Zhu Y."/>
            <person name="Liu G."/>
            <person name="Chen Q."/>
            <person name="Chen Z."/>
            <person name="Lan J."/>
            <person name="Che J."/>
            <person name="Ge C."/>
            <person name="Shi H."/>
            <person name="Pan Z."/>
            <person name="Liu X."/>
        </authorList>
    </citation>
    <scope>NUCLEOTIDE SEQUENCE [LARGE SCALE GENOMIC DNA]</scope>
    <source>
        <strain evidence="3">DSM 16317</strain>
    </source>
</reference>
<comment type="caution">
    <text evidence="2">The sequence shown here is derived from an EMBL/GenBank/DDBJ whole genome shotgun (WGS) entry which is preliminary data.</text>
</comment>
<dbReference type="AlphaFoldDB" id="A0A0M0LJQ6"/>
<protein>
    <submittedName>
        <fullName evidence="2">Uncharacterized protein</fullName>
    </submittedName>
</protein>
<keyword evidence="3" id="KW-1185">Reference proteome</keyword>
<keyword evidence="1" id="KW-0472">Membrane</keyword>
<dbReference type="EMBL" id="LILB01000001">
    <property type="protein sequence ID" value="KOO51279.1"/>
    <property type="molecule type" value="Genomic_DNA"/>
</dbReference>
<accession>A0A0M0LJQ6</accession>
<keyword evidence="1" id="KW-1133">Transmembrane helix</keyword>
<evidence type="ECO:0000313" key="2">
    <source>
        <dbReference type="EMBL" id="KOO51279.1"/>
    </source>
</evidence>
<evidence type="ECO:0000313" key="3">
    <source>
        <dbReference type="Proteomes" id="UP000036867"/>
    </source>
</evidence>